<dbReference type="Proteomes" id="UP000002654">
    <property type="component" value="Chromosome"/>
</dbReference>
<proteinExistence type="predicted"/>
<accession>G4RJX1</accession>
<sequence length="473" mass="53083">MAKVLLVGVWGFPPSWRRARYIAEVDRKPFRGSAGRFEGCTSEGALVDMLRGLGGPWEVSVLVVGSDSVVNPGAAVGDLRARAKELYQRWGRELMGGRPFEVVSVPAIGTYFGWRFEGSPEAIFLDVFKAVWERSEDASFIVVDITHGINFVTISALYAAVAAAVGRGKEDKLILVNSEPYPNDVESDFCIQPQRGERRKEMPELRVLDVSNLQKVLRGVRELAALRSLRAVGRTRETRLGKLIWLISNGAAALGFTGAAFEGWDPDFGPPTEEKPPQLTESRPRVENGVVRYEHADLQTATETVLHQIWTELKRDVFDKRTLPEYLSALASKYEKHGHIYLSSIARVTSEEVGLLQKVAEAASLGEVEPELWHLVSRHKREVREALKSGGIKKLIDHRIDEARRELQQERERLEKDIKRYVRNFLAHAGLSPTAIKRFKVEGGRIVGIVYDGPTVKRLVEHMVKRTSRRSSD</sequence>
<dbReference type="InterPro" id="IPR013383">
    <property type="entry name" value="CRISPR-assoc_prot_DxTHG_CS"/>
</dbReference>
<dbReference type="Gene3D" id="3.40.50.10640">
    <property type="entry name" value="SSO1389-like"/>
    <property type="match status" value="1"/>
</dbReference>
<evidence type="ECO:0000259" key="2">
    <source>
        <dbReference type="Pfam" id="PF22230"/>
    </source>
</evidence>
<name>G4RJX1_THETK</name>
<organism evidence="3 4">
    <name type="scientific">Thermoproteus tenax (strain ATCC 35583 / DSM 2078 / JCM 9277 / NBRC 100435 / Kra 1)</name>
    <dbReference type="NCBI Taxonomy" id="768679"/>
    <lineage>
        <taxon>Archaea</taxon>
        <taxon>Thermoproteota</taxon>
        <taxon>Thermoprotei</taxon>
        <taxon>Thermoproteales</taxon>
        <taxon>Thermoproteaceae</taxon>
        <taxon>Thermoproteus</taxon>
    </lineage>
</organism>
<dbReference type="HOGENOM" id="CLU_558550_0_0_2"/>
<dbReference type="Pfam" id="PF22230">
    <property type="entry name" value="Csx1_CARF"/>
    <property type="match status" value="1"/>
</dbReference>
<dbReference type="OrthoDB" id="102285at2157"/>
<dbReference type="InterPro" id="IPR052875">
    <property type="entry name" value="CRISPR_assoc_ribonuclease"/>
</dbReference>
<feature type="domain" description="CRISPR system endoribonuclease Csx1 CARF" evidence="2">
    <location>
        <begin position="5"/>
        <end position="180"/>
    </location>
</feature>
<dbReference type="NCBIfam" id="TIGR02549">
    <property type="entry name" value="CRISPR_DxTHG"/>
    <property type="match status" value="1"/>
</dbReference>
<dbReference type="GeneID" id="11262111"/>
<dbReference type="EMBL" id="FN869859">
    <property type="protein sequence ID" value="CCC81866.1"/>
    <property type="molecule type" value="Genomic_DNA"/>
</dbReference>
<dbReference type="eggNOG" id="arCOG03433">
    <property type="taxonomic scope" value="Archaea"/>
</dbReference>
<feature type="coiled-coil region" evidence="1">
    <location>
        <begin position="393"/>
        <end position="424"/>
    </location>
</feature>
<dbReference type="KEGG" id="ttn:TTX_1228"/>
<gene>
    <name evidence="3" type="ordered locus">TTX_1228</name>
</gene>
<evidence type="ECO:0000313" key="4">
    <source>
        <dbReference type="Proteomes" id="UP000002654"/>
    </source>
</evidence>
<dbReference type="PATRIC" id="fig|768679.9.peg.1237"/>
<evidence type="ECO:0000256" key="1">
    <source>
        <dbReference type="SAM" id="Coils"/>
    </source>
</evidence>
<dbReference type="SUPFAM" id="SSF160980">
    <property type="entry name" value="SSO1389-like"/>
    <property type="match status" value="1"/>
</dbReference>
<evidence type="ECO:0000313" key="3">
    <source>
        <dbReference type="EMBL" id="CCC81866.1"/>
    </source>
</evidence>
<dbReference type="InterPro" id="IPR053857">
    <property type="entry name" value="Csx1_CARF"/>
</dbReference>
<protein>
    <submittedName>
        <fullName evidence="3">CRISPR system associated protein</fullName>
    </submittedName>
</protein>
<keyword evidence="4" id="KW-1185">Reference proteome</keyword>
<dbReference type="PANTHER" id="PTHR37169">
    <property type="entry name" value="CRISPR SYSTEM ENDORIBONUCLEASE CSX1-RELATED"/>
    <property type="match status" value="1"/>
</dbReference>
<dbReference type="STRING" id="768679.TTX_1228"/>
<dbReference type="RefSeq" id="WP_014127121.1">
    <property type="nucleotide sequence ID" value="NC_016070.1"/>
</dbReference>
<dbReference type="AlphaFoldDB" id="G4RJX1"/>
<keyword evidence="1" id="KW-0175">Coiled coil</keyword>
<reference evidence="3 4" key="1">
    <citation type="journal article" date="2011" name="PLoS ONE">
        <title>The complete genome sequence of Thermoproteus tenax: a physiologically versatile member of the Crenarchaeota.</title>
        <authorList>
            <person name="Siebers B."/>
            <person name="Zaparty M."/>
            <person name="Raddatz G."/>
            <person name="Tjaden B."/>
            <person name="Albers S.V."/>
            <person name="Bell S.D."/>
            <person name="Blombach F."/>
            <person name="Kletzin A."/>
            <person name="Kyrpides N."/>
            <person name="Lanz C."/>
            <person name="Plagens A."/>
            <person name="Rampp M."/>
            <person name="Rosinus A."/>
            <person name="von Jan M."/>
            <person name="Makarova K.S."/>
            <person name="Klenk H.P."/>
            <person name="Schuster S.C."/>
            <person name="Hensel R."/>
        </authorList>
    </citation>
    <scope>NUCLEOTIDE SEQUENCE [LARGE SCALE GENOMIC DNA]</scope>
    <source>
        <strain evidence="4">ATCC 35583 / DSM 2078 / JCM 9277 / NBRC 100435 / Kra 1</strain>
    </source>
</reference>
<dbReference type="PANTHER" id="PTHR37169:SF1">
    <property type="entry name" value="CRISPR SYSTEM ENDORIBONUCLEASE CSX1"/>
    <property type="match status" value="1"/>
</dbReference>
<dbReference type="PaxDb" id="768679-TTX_1228"/>